<protein>
    <submittedName>
        <fullName evidence="1">Uncharacterized protein</fullName>
    </submittedName>
</protein>
<comment type="caution">
    <text evidence="1">The sequence shown here is derived from an EMBL/GenBank/DDBJ whole genome shotgun (WGS) entry which is preliminary data.</text>
</comment>
<evidence type="ECO:0000313" key="1">
    <source>
        <dbReference type="EMBL" id="MBV6340110.1"/>
    </source>
</evidence>
<accession>A0ABS6RU11</accession>
<reference evidence="1 2" key="1">
    <citation type="journal article" date="2020" name="J Geophys Res Biogeosci">
        <title>Magnetotaxis as an Adaptation to Enable Bacterial Shuttling of Microbial Sulfur and Sulfur Cycling Across Aquatic Oxic#Anoxic Interfaces.</title>
        <authorList>
            <person name="Li J."/>
            <person name="Liu P."/>
            <person name="Wang J."/>
            <person name="Roberts A.P."/>
            <person name="Pan Y."/>
        </authorList>
    </citation>
    <scope>NUCLEOTIDE SEQUENCE [LARGE SCALE GENOMIC DNA]</scope>
    <source>
        <strain evidence="1 2">MYR-1_YQ</strain>
    </source>
</reference>
<organism evidence="1 2">
    <name type="scientific">Candidatus Magnetobacterium casense</name>
    <dbReference type="NCBI Taxonomy" id="1455061"/>
    <lineage>
        <taxon>Bacteria</taxon>
        <taxon>Pseudomonadati</taxon>
        <taxon>Nitrospirota</taxon>
        <taxon>Thermodesulfovibrionia</taxon>
        <taxon>Thermodesulfovibrionales</taxon>
        <taxon>Candidatus Magnetobacteriaceae</taxon>
        <taxon>Candidatus Magnetobacterium</taxon>
    </lineage>
</organism>
<name>A0ABS6RU11_9BACT</name>
<evidence type="ECO:0000313" key="2">
    <source>
        <dbReference type="Proteomes" id="UP001196980"/>
    </source>
</evidence>
<gene>
    <name evidence="1" type="ORF">HWQ67_00790</name>
</gene>
<proteinExistence type="predicted"/>
<dbReference type="Proteomes" id="UP001196980">
    <property type="component" value="Unassembled WGS sequence"/>
</dbReference>
<keyword evidence="2" id="KW-1185">Reference proteome</keyword>
<dbReference type="EMBL" id="JABXWD010000007">
    <property type="protein sequence ID" value="MBV6340110.1"/>
    <property type="molecule type" value="Genomic_DNA"/>
</dbReference>
<dbReference type="RefSeq" id="WP_218250731.1">
    <property type="nucleotide sequence ID" value="NZ_JABXWD010000007.1"/>
</dbReference>
<sequence length="88" mass="10360">MKYYFDKKTGEVKMRSEGEIECNGEKFDVLDVDEDKNVGETGGYRLFVREGRVLKEKLFRKTKTDFKEAVDKVETVEELKNIIKEMLD</sequence>